<name>A0ABW0KK24_9BACL</name>
<dbReference type="PANTHER" id="PTHR10885:SF0">
    <property type="entry name" value="ISOPENTENYL-DIPHOSPHATE DELTA-ISOMERASE"/>
    <property type="match status" value="1"/>
</dbReference>
<comment type="caution">
    <text evidence="2">The sequence shown here is derived from an EMBL/GenBank/DDBJ whole genome shotgun (WGS) entry which is preliminary data.</text>
</comment>
<dbReference type="Gene3D" id="3.90.79.10">
    <property type="entry name" value="Nucleoside Triphosphate Pyrophosphohydrolase"/>
    <property type="match status" value="1"/>
</dbReference>
<evidence type="ECO:0000259" key="1">
    <source>
        <dbReference type="PROSITE" id="PS51462"/>
    </source>
</evidence>
<evidence type="ECO:0000313" key="3">
    <source>
        <dbReference type="Proteomes" id="UP001596044"/>
    </source>
</evidence>
<evidence type="ECO:0000313" key="2">
    <source>
        <dbReference type="EMBL" id="MFC5452962.1"/>
    </source>
</evidence>
<sequence>MSKQEEIFDIYDEQMNWIGTAPRSEVHAQGHWHQTFQCWILSCEESEPNLLLQLRSADKDLFPNLLDISSAGHLAAGETVRDGVRELEEELGLKVEFDELLACGTFAEEDLMSESLIDREFCHIFIYRCDQPLKNYQLQEAEVSGIFAVKMKAFEKLVSGEAASATVSGIMLANDEVTREIALSDLVPHPAAYYQLLFQAIRRYELVD</sequence>
<feature type="domain" description="Nudix hydrolase" evidence="1">
    <location>
        <begin position="31"/>
        <end position="171"/>
    </location>
</feature>
<dbReference type="RefSeq" id="WP_270879220.1">
    <property type="nucleotide sequence ID" value="NZ_JAQFVF010000023.1"/>
</dbReference>
<keyword evidence="3" id="KW-1185">Reference proteome</keyword>
<dbReference type="Pfam" id="PF00293">
    <property type="entry name" value="NUDIX"/>
    <property type="match status" value="1"/>
</dbReference>
<dbReference type="PROSITE" id="PS51462">
    <property type="entry name" value="NUDIX"/>
    <property type="match status" value="1"/>
</dbReference>
<dbReference type="PANTHER" id="PTHR10885">
    <property type="entry name" value="ISOPENTENYL-DIPHOSPHATE DELTA-ISOMERASE"/>
    <property type="match status" value="1"/>
</dbReference>
<dbReference type="InterPro" id="IPR000086">
    <property type="entry name" value="NUDIX_hydrolase_dom"/>
</dbReference>
<dbReference type="SUPFAM" id="SSF55811">
    <property type="entry name" value="Nudix"/>
    <property type="match status" value="1"/>
</dbReference>
<proteinExistence type="predicted"/>
<dbReference type="EMBL" id="JBHSMJ010000065">
    <property type="protein sequence ID" value="MFC5452962.1"/>
    <property type="molecule type" value="Genomic_DNA"/>
</dbReference>
<dbReference type="Proteomes" id="UP001596044">
    <property type="component" value="Unassembled WGS sequence"/>
</dbReference>
<dbReference type="CDD" id="cd04692">
    <property type="entry name" value="NUDIX_Hydrolase"/>
    <property type="match status" value="1"/>
</dbReference>
<protein>
    <submittedName>
        <fullName evidence="2">NUDIX domain-containing protein</fullName>
    </submittedName>
</protein>
<organism evidence="2 3">
    <name type="scientific">Paenibacillus aestuarii</name>
    <dbReference type="NCBI Taxonomy" id="516965"/>
    <lineage>
        <taxon>Bacteria</taxon>
        <taxon>Bacillati</taxon>
        <taxon>Bacillota</taxon>
        <taxon>Bacilli</taxon>
        <taxon>Bacillales</taxon>
        <taxon>Paenibacillaceae</taxon>
        <taxon>Paenibacillus</taxon>
    </lineage>
</organism>
<reference evidence="3" key="1">
    <citation type="journal article" date="2019" name="Int. J. Syst. Evol. Microbiol.">
        <title>The Global Catalogue of Microorganisms (GCM) 10K type strain sequencing project: providing services to taxonomists for standard genome sequencing and annotation.</title>
        <authorList>
            <consortium name="The Broad Institute Genomics Platform"/>
            <consortium name="The Broad Institute Genome Sequencing Center for Infectious Disease"/>
            <person name="Wu L."/>
            <person name="Ma J."/>
        </authorList>
    </citation>
    <scope>NUCLEOTIDE SEQUENCE [LARGE SCALE GENOMIC DNA]</scope>
    <source>
        <strain evidence="3">KACC 11904</strain>
    </source>
</reference>
<gene>
    <name evidence="2" type="ORF">ACFPOG_32640</name>
</gene>
<accession>A0ABW0KK24</accession>
<dbReference type="InterPro" id="IPR015797">
    <property type="entry name" value="NUDIX_hydrolase-like_dom_sf"/>
</dbReference>